<evidence type="ECO:0000256" key="6">
    <source>
        <dbReference type="PROSITE-ProRule" id="PRU01373"/>
    </source>
</evidence>
<dbReference type="InterPro" id="IPR002477">
    <property type="entry name" value="Peptidoglycan-bd-like"/>
</dbReference>
<dbReference type="Pfam" id="PF01471">
    <property type="entry name" value="PG_binding_1"/>
    <property type="match status" value="2"/>
</dbReference>
<dbReference type="GO" id="GO:0071555">
    <property type="term" value="P:cell wall organization"/>
    <property type="evidence" value="ECO:0007669"/>
    <property type="project" value="UniProtKB-UniRule"/>
</dbReference>
<gene>
    <name evidence="10" type="ORF">BJ980_001782</name>
</gene>
<dbReference type="EMBL" id="JACCAA010000001">
    <property type="protein sequence ID" value="NYG58859.1"/>
    <property type="molecule type" value="Genomic_DNA"/>
</dbReference>
<evidence type="ECO:0000259" key="9">
    <source>
        <dbReference type="PROSITE" id="PS52029"/>
    </source>
</evidence>
<organism evidence="10 11">
    <name type="scientific">Nocardioides daedukensis</name>
    <dbReference type="NCBI Taxonomy" id="634462"/>
    <lineage>
        <taxon>Bacteria</taxon>
        <taxon>Bacillati</taxon>
        <taxon>Actinomycetota</taxon>
        <taxon>Actinomycetes</taxon>
        <taxon>Propionibacteriales</taxon>
        <taxon>Nocardioidaceae</taxon>
        <taxon>Nocardioides</taxon>
    </lineage>
</organism>
<keyword evidence="10" id="KW-0378">Hydrolase</keyword>
<dbReference type="GO" id="GO:0018104">
    <property type="term" value="P:peptidoglycan-protein cross-linking"/>
    <property type="evidence" value="ECO:0007669"/>
    <property type="project" value="TreeGrafter"/>
</dbReference>
<dbReference type="PROSITE" id="PS52029">
    <property type="entry name" value="LD_TPASE"/>
    <property type="match status" value="1"/>
</dbReference>
<evidence type="ECO:0000313" key="10">
    <source>
        <dbReference type="EMBL" id="NYG58859.1"/>
    </source>
</evidence>
<dbReference type="AlphaFoldDB" id="A0A7Y9UTQ8"/>
<dbReference type="Pfam" id="PF03734">
    <property type="entry name" value="YkuD"/>
    <property type="match status" value="1"/>
</dbReference>
<dbReference type="PANTHER" id="PTHR30582">
    <property type="entry name" value="L,D-TRANSPEPTIDASE"/>
    <property type="match status" value="1"/>
</dbReference>
<dbReference type="RefSeq" id="WP_179501981.1">
    <property type="nucleotide sequence ID" value="NZ_JACCAA010000001.1"/>
</dbReference>
<keyword evidence="8" id="KW-0732">Signal</keyword>
<dbReference type="GO" id="GO:0016740">
    <property type="term" value="F:transferase activity"/>
    <property type="evidence" value="ECO:0007669"/>
    <property type="project" value="UniProtKB-KW"/>
</dbReference>
<evidence type="ECO:0000256" key="1">
    <source>
        <dbReference type="ARBA" id="ARBA00004752"/>
    </source>
</evidence>
<dbReference type="Gene3D" id="2.40.440.10">
    <property type="entry name" value="L,D-transpeptidase catalytic domain-like"/>
    <property type="match status" value="1"/>
</dbReference>
<dbReference type="CDD" id="cd16913">
    <property type="entry name" value="YkuD_like"/>
    <property type="match status" value="1"/>
</dbReference>
<protein>
    <submittedName>
        <fullName evidence="10">Peptidoglycan hydrolase-like protein with peptidoglycan-binding domain</fullName>
    </submittedName>
</protein>
<feature type="region of interest" description="Disordered" evidence="7">
    <location>
        <begin position="149"/>
        <end position="172"/>
    </location>
</feature>
<dbReference type="InterPro" id="IPR036366">
    <property type="entry name" value="PGBDSf"/>
</dbReference>
<feature type="active site" description="Nucleophile" evidence="6">
    <location>
        <position position="349"/>
    </location>
</feature>
<feature type="region of interest" description="Disordered" evidence="7">
    <location>
        <begin position="37"/>
        <end position="89"/>
    </location>
</feature>
<evidence type="ECO:0000256" key="8">
    <source>
        <dbReference type="SAM" id="SignalP"/>
    </source>
</evidence>
<comment type="caution">
    <text evidence="10">The sequence shown here is derived from an EMBL/GenBank/DDBJ whole genome shotgun (WGS) entry which is preliminary data.</text>
</comment>
<accession>A0A7Y9UTQ8</accession>
<feature type="chain" id="PRO_5031141742" evidence="8">
    <location>
        <begin position="24"/>
        <end position="376"/>
    </location>
</feature>
<keyword evidence="3 6" id="KW-0133">Cell shape</keyword>
<dbReference type="Gene3D" id="1.10.101.10">
    <property type="entry name" value="PGBD-like superfamily/PGBD"/>
    <property type="match status" value="2"/>
</dbReference>
<dbReference type="InterPro" id="IPR005490">
    <property type="entry name" value="LD_TPept_cat_dom"/>
</dbReference>
<dbReference type="PANTHER" id="PTHR30582:SF33">
    <property type="entry name" value="EXPORTED PROTEIN"/>
    <property type="match status" value="1"/>
</dbReference>
<evidence type="ECO:0000256" key="7">
    <source>
        <dbReference type="SAM" id="MobiDB-lite"/>
    </source>
</evidence>
<dbReference type="Proteomes" id="UP000540656">
    <property type="component" value="Unassembled WGS sequence"/>
</dbReference>
<name>A0A7Y9UTQ8_9ACTN</name>
<dbReference type="InterPro" id="IPR038063">
    <property type="entry name" value="Transpep_catalytic_dom"/>
</dbReference>
<dbReference type="GO" id="GO:0005576">
    <property type="term" value="C:extracellular region"/>
    <property type="evidence" value="ECO:0007669"/>
    <property type="project" value="TreeGrafter"/>
</dbReference>
<comment type="pathway">
    <text evidence="1 6">Cell wall biogenesis; peptidoglycan biosynthesis.</text>
</comment>
<evidence type="ECO:0000313" key="11">
    <source>
        <dbReference type="Proteomes" id="UP000540656"/>
    </source>
</evidence>
<feature type="domain" description="L,D-TPase catalytic" evidence="9">
    <location>
        <begin position="262"/>
        <end position="374"/>
    </location>
</feature>
<evidence type="ECO:0000256" key="5">
    <source>
        <dbReference type="ARBA" id="ARBA00023316"/>
    </source>
</evidence>
<dbReference type="GO" id="GO:0008360">
    <property type="term" value="P:regulation of cell shape"/>
    <property type="evidence" value="ECO:0007669"/>
    <property type="project" value="UniProtKB-UniRule"/>
</dbReference>
<keyword evidence="11" id="KW-1185">Reference proteome</keyword>
<evidence type="ECO:0000256" key="3">
    <source>
        <dbReference type="ARBA" id="ARBA00022960"/>
    </source>
</evidence>
<evidence type="ECO:0000256" key="2">
    <source>
        <dbReference type="ARBA" id="ARBA00022679"/>
    </source>
</evidence>
<dbReference type="GO" id="GO:0071972">
    <property type="term" value="F:peptidoglycan L,D-transpeptidase activity"/>
    <property type="evidence" value="ECO:0007669"/>
    <property type="project" value="TreeGrafter"/>
</dbReference>
<dbReference type="UniPathway" id="UPA00219"/>
<dbReference type="SUPFAM" id="SSF141523">
    <property type="entry name" value="L,D-transpeptidase catalytic domain-like"/>
    <property type="match status" value="1"/>
</dbReference>
<keyword evidence="2" id="KW-0808">Transferase</keyword>
<keyword evidence="4 6" id="KW-0573">Peptidoglycan synthesis</keyword>
<dbReference type="InterPro" id="IPR050979">
    <property type="entry name" value="LD-transpeptidase"/>
</dbReference>
<keyword evidence="5 6" id="KW-0961">Cell wall biogenesis/degradation</keyword>
<dbReference type="SUPFAM" id="SSF47090">
    <property type="entry name" value="PGBD-like"/>
    <property type="match status" value="2"/>
</dbReference>
<feature type="active site" description="Proton donor/acceptor" evidence="6">
    <location>
        <position position="332"/>
    </location>
</feature>
<feature type="signal peptide" evidence="8">
    <location>
        <begin position="1"/>
        <end position="23"/>
    </location>
</feature>
<feature type="compositionally biased region" description="Acidic residues" evidence="7">
    <location>
        <begin position="50"/>
        <end position="75"/>
    </location>
</feature>
<proteinExistence type="predicted"/>
<reference evidence="10 11" key="1">
    <citation type="submission" date="2020-07" db="EMBL/GenBank/DDBJ databases">
        <title>Sequencing the genomes of 1000 actinobacteria strains.</title>
        <authorList>
            <person name="Klenk H.-P."/>
        </authorList>
    </citation>
    <scope>NUCLEOTIDE SEQUENCE [LARGE SCALE GENOMIC DNA]</scope>
    <source>
        <strain evidence="10 11">DSM 23819</strain>
    </source>
</reference>
<sequence length="376" mass="41290">MRAVRIILMTVLTVALMSATAFGAGVAVKHFDKDDTNVAADASPQPQAIEGDDAVVEPVEDPSTEPAEEPEETEAPEPQAVLEPGDKGEKVRELQHRLFQTAWFAETTTGVYDTATKAAVKGFQEKRGYPATGIVDDKTWRKLVKMTKTPTHDQKHNVLKPGPRILGSGDSGDKVRDVQARLKQIQWFFGDVTGTYGTATVEAVKGFQEKRKIPVTGELDQRSMDRLNAMTRTPTHNELHNVVPKTGKNTKAPLDARCKTGRALCIDKTSQSLRWVINGQVQTTFEVRFGSAELPTREGTFSVQRKSRDHVSSIYHTSMPFAMFFSGGQAVHYSPDFAANGYNGASHGCVNVRDRAGVEALFNQVNVGDKVIVYRS</sequence>
<evidence type="ECO:0000256" key="4">
    <source>
        <dbReference type="ARBA" id="ARBA00022984"/>
    </source>
</evidence>
<dbReference type="InterPro" id="IPR036365">
    <property type="entry name" value="PGBD-like_sf"/>
</dbReference>